<protein>
    <recommendedName>
        <fullName evidence="4">PA14 domain-containing protein</fullName>
    </recommendedName>
</protein>
<dbReference type="InterPro" id="IPR017943">
    <property type="entry name" value="Bactericidal_perm-incr_a/b_dom"/>
</dbReference>
<organism evidence="2 3">
    <name type="scientific">Kipferlia bialata</name>
    <dbReference type="NCBI Taxonomy" id="797122"/>
    <lineage>
        <taxon>Eukaryota</taxon>
        <taxon>Metamonada</taxon>
        <taxon>Carpediemonas-like organisms</taxon>
        <taxon>Kipferlia</taxon>
    </lineage>
</organism>
<dbReference type="Gene3D" id="3.15.20.10">
    <property type="entry name" value="Bactericidal permeability-increasing protein, domain 2"/>
    <property type="match status" value="1"/>
</dbReference>
<dbReference type="PANTHER" id="PTHR10504">
    <property type="entry name" value="BACTERICIDAL PERMEABILITY-INCREASING BPI PROTEIN-RELATED"/>
    <property type="match status" value="1"/>
</dbReference>
<accession>A0A9K3CV18</accession>
<dbReference type="SUPFAM" id="SSF55394">
    <property type="entry name" value="Bactericidal permeability-increasing protein, BPI"/>
    <property type="match status" value="1"/>
</dbReference>
<comment type="caution">
    <text evidence="2">The sequence shown here is derived from an EMBL/GenBank/DDBJ whole genome shotgun (WGS) entry which is preliminary data.</text>
</comment>
<name>A0A9K3CV18_9EUKA</name>
<gene>
    <name evidence="2" type="ORF">KIPB_005234</name>
</gene>
<keyword evidence="1" id="KW-0732">Signal</keyword>
<dbReference type="AlphaFoldDB" id="A0A9K3CV18"/>
<reference evidence="2 3" key="1">
    <citation type="journal article" date="2018" name="PLoS ONE">
        <title>The draft genome of Kipferlia bialata reveals reductive genome evolution in fornicate parasites.</title>
        <authorList>
            <person name="Tanifuji G."/>
            <person name="Takabayashi S."/>
            <person name="Kume K."/>
            <person name="Takagi M."/>
            <person name="Nakayama T."/>
            <person name="Kamikawa R."/>
            <person name="Inagaki Y."/>
            <person name="Hashimoto T."/>
        </authorList>
    </citation>
    <scope>NUCLEOTIDE SEQUENCE [LARGE SCALE GENOMIC DNA]</scope>
    <source>
        <strain evidence="2">NY0173</strain>
    </source>
</reference>
<dbReference type="EMBL" id="BDIP01001203">
    <property type="protein sequence ID" value="GIQ83844.1"/>
    <property type="molecule type" value="Genomic_DNA"/>
</dbReference>
<feature type="chain" id="PRO_5039908007" description="PA14 domain-containing protein" evidence="1">
    <location>
        <begin position="23"/>
        <end position="654"/>
    </location>
</feature>
<evidence type="ECO:0000313" key="3">
    <source>
        <dbReference type="Proteomes" id="UP000265618"/>
    </source>
</evidence>
<proteinExistence type="predicted"/>
<dbReference type="Proteomes" id="UP000265618">
    <property type="component" value="Unassembled WGS sequence"/>
</dbReference>
<dbReference type="InterPro" id="IPR032942">
    <property type="entry name" value="BPI/LBP/Plunc"/>
</dbReference>
<evidence type="ECO:0008006" key="4">
    <source>
        <dbReference type="Google" id="ProtNLM"/>
    </source>
</evidence>
<evidence type="ECO:0000256" key="1">
    <source>
        <dbReference type="SAM" id="SignalP"/>
    </source>
</evidence>
<dbReference type="PANTHER" id="PTHR10504:SF131">
    <property type="entry name" value="BPI2 DOMAIN-CONTAINING PROTEIN"/>
    <property type="match status" value="1"/>
</dbReference>
<dbReference type="Gene3D" id="3.15.10.10">
    <property type="entry name" value="Bactericidal permeability-increasing protein, domain 1"/>
    <property type="match status" value="1"/>
</dbReference>
<evidence type="ECO:0000313" key="2">
    <source>
        <dbReference type="EMBL" id="GIQ83844.1"/>
    </source>
</evidence>
<keyword evidence="3" id="KW-1185">Reference proteome</keyword>
<feature type="signal peptide" evidence="1">
    <location>
        <begin position="1"/>
        <end position="22"/>
    </location>
</feature>
<sequence>MRISRLTVIGLLGLCALVCVLCDVTPVGMRFYMTNTGLQILASEVEAAVKASVLSIQDIPDIHFSNDALFFVDLTDFSIDDFTFTQTTSVHPAFYIDVAVDHLSMSAHSGWAYTEAGIFEGQGDGQYYCQDGSAKAQIEMREDPLNPGSLLCSVTTLDFNMPPCDLELTGEGLPGDVISAALTLLEPLFQSLVEDRLQDLITDTLNEVGRLAEEMIPTSHIWDDFTSLFYELVPEVSAHQLEGTYYGNNHFSSADHQEQLSAYDLADFSIANYRSINVTGYFNPLEDGAYAFRQEHSQDMRLTLGSQRTGSLEMHNPGMCWPEHFADELHNVMAGPSYGPIPMTVEYQSGCGGGWFKLRCRKESDNQWEQIPDLALYNNENEPSADLPVVLSNDPYPFIAVATAMRFEPIGGTIPEPEHHNIPPTPMGSTADHLQFVLDAAVLDSLAKAHVEAGWLETKSVTEAMIPDSVKPIIDLTTAFWDQYMPGLSSRWPGYDVTLVPGTVYGYEEVSVSVSEADQITMQAQTMPVSMYVVDDKESFLEHVADFSMSFDMHIDHAEITQGYSPVLLLQIDSLSLTRLSLDWVAPFIGTPASLSLLSYALGELASLVLVPAIDQALASGFPVPVPEWVGLTACRTVFSDGLIFFGTTLEFDL</sequence>
<dbReference type="GO" id="GO:0008289">
    <property type="term" value="F:lipid binding"/>
    <property type="evidence" value="ECO:0007669"/>
    <property type="project" value="InterPro"/>
</dbReference>
<dbReference type="OrthoDB" id="10255543at2759"/>